<organism evidence="2 3">
    <name type="scientific">Platanthera zijinensis</name>
    <dbReference type="NCBI Taxonomy" id="2320716"/>
    <lineage>
        <taxon>Eukaryota</taxon>
        <taxon>Viridiplantae</taxon>
        <taxon>Streptophyta</taxon>
        <taxon>Embryophyta</taxon>
        <taxon>Tracheophyta</taxon>
        <taxon>Spermatophyta</taxon>
        <taxon>Magnoliopsida</taxon>
        <taxon>Liliopsida</taxon>
        <taxon>Asparagales</taxon>
        <taxon>Orchidaceae</taxon>
        <taxon>Orchidoideae</taxon>
        <taxon>Orchideae</taxon>
        <taxon>Orchidinae</taxon>
        <taxon>Platanthera</taxon>
    </lineage>
</organism>
<dbReference type="EMBL" id="JBBWWQ010000016">
    <property type="protein sequence ID" value="KAK8925754.1"/>
    <property type="molecule type" value="Genomic_DNA"/>
</dbReference>
<reference evidence="2 3" key="1">
    <citation type="journal article" date="2022" name="Nat. Plants">
        <title>Genomes of leafy and leafless Platanthera orchids illuminate the evolution of mycoheterotrophy.</title>
        <authorList>
            <person name="Li M.H."/>
            <person name="Liu K.W."/>
            <person name="Li Z."/>
            <person name="Lu H.C."/>
            <person name="Ye Q.L."/>
            <person name="Zhang D."/>
            <person name="Wang J.Y."/>
            <person name="Li Y.F."/>
            <person name="Zhong Z.M."/>
            <person name="Liu X."/>
            <person name="Yu X."/>
            <person name="Liu D.K."/>
            <person name="Tu X.D."/>
            <person name="Liu B."/>
            <person name="Hao Y."/>
            <person name="Liao X.Y."/>
            <person name="Jiang Y.T."/>
            <person name="Sun W.H."/>
            <person name="Chen J."/>
            <person name="Chen Y.Q."/>
            <person name="Ai Y."/>
            <person name="Zhai J.W."/>
            <person name="Wu S.S."/>
            <person name="Zhou Z."/>
            <person name="Hsiao Y.Y."/>
            <person name="Wu W.L."/>
            <person name="Chen Y.Y."/>
            <person name="Lin Y.F."/>
            <person name="Hsu J.L."/>
            <person name="Li C.Y."/>
            <person name="Wang Z.W."/>
            <person name="Zhao X."/>
            <person name="Zhong W.Y."/>
            <person name="Ma X.K."/>
            <person name="Ma L."/>
            <person name="Huang J."/>
            <person name="Chen G.Z."/>
            <person name="Huang M.Z."/>
            <person name="Huang L."/>
            <person name="Peng D.H."/>
            <person name="Luo Y.B."/>
            <person name="Zou S.Q."/>
            <person name="Chen S.P."/>
            <person name="Lan S."/>
            <person name="Tsai W.C."/>
            <person name="Van de Peer Y."/>
            <person name="Liu Z.J."/>
        </authorList>
    </citation>
    <scope>NUCLEOTIDE SEQUENCE [LARGE SCALE GENOMIC DNA]</scope>
    <source>
        <strain evidence="2">Lor287</strain>
    </source>
</reference>
<evidence type="ECO:0000256" key="1">
    <source>
        <dbReference type="SAM" id="MobiDB-lite"/>
    </source>
</evidence>
<evidence type="ECO:0000313" key="3">
    <source>
        <dbReference type="Proteomes" id="UP001418222"/>
    </source>
</evidence>
<proteinExistence type="predicted"/>
<protein>
    <submittedName>
        <fullName evidence="2">Uncharacterized protein</fullName>
    </submittedName>
</protein>
<sequence>MLRLGEQEVGSGVGLDCWRAQNCIKTFKWSAADDQAPFDNPAGHQSGGKLFDKFFQAPFENYRRERVPARRFAAGLASTIHRPRRPFPLSSPDQRERQSRAKSSASPDRSSSDGMFGSQTIFHDCSGGHAIPQNSPGMVQGNSRVRFSARELVGSGYKYSGVPGTV</sequence>
<dbReference type="Proteomes" id="UP001418222">
    <property type="component" value="Unassembled WGS sequence"/>
</dbReference>
<dbReference type="AlphaFoldDB" id="A0AAP0FYE0"/>
<name>A0AAP0FYE0_9ASPA</name>
<feature type="region of interest" description="Disordered" evidence="1">
    <location>
        <begin position="75"/>
        <end position="141"/>
    </location>
</feature>
<feature type="compositionally biased region" description="Polar residues" evidence="1">
    <location>
        <begin position="132"/>
        <end position="141"/>
    </location>
</feature>
<accession>A0AAP0FYE0</accession>
<comment type="caution">
    <text evidence="2">The sequence shown here is derived from an EMBL/GenBank/DDBJ whole genome shotgun (WGS) entry which is preliminary data.</text>
</comment>
<keyword evidence="3" id="KW-1185">Reference proteome</keyword>
<evidence type="ECO:0000313" key="2">
    <source>
        <dbReference type="EMBL" id="KAK8925754.1"/>
    </source>
</evidence>
<gene>
    <name evidence="2" type="ORF">KSP39_PZI018987</name>
</gene>
<feature type="compositionally biased region" description="Low complexity" evidence="1">
    <location>
        <begin position="101"/>
        <end position="113"/>
    </location>
</feature>